<comment type="caution">
    <text evidence="1">The sequence shown here is derived from an EMBL/GenBank/DDBJ whole genome shotgun (WGS) entry which is preliminary data.</text>
</comment>
<accession>A0A4Q0NQ76</accession>
<name>A0A4Q0NQ76_9FLAO</name>
<sequence>MMIKKIILIGLGLVFAQCSSDLEGLNENGKAFTDVPGEMLMSNAQRELADQLVNTNVNNNVFRLFAQQWSEAQYTDESRYNIITRSIPERHWNIMYRDILKDFDQAAINIEAEEILNVSAGQFAEDTAIKANKLAIIQIQETLAWQILVDTFGDIPYTEALDIENINPSYTDDEAIYTSIIDNLNSALDALDPTYGSFGDQDLYYGGDVASWVTFGNSLKLRLGMHLADVNPTLAAQLVSEAANDVILTNDQNATITYFTTTPNTNPLWVDLVQSKRKDFVPADTFVDVVNELEDPRRPIFLSDPVNGEFIGAPYGDNITYNDYSHLGALFYTPDLEGVIFDAAEVNFLLAEAVERGFITGVAADYYNDAITASMVYWGVSDADAATYLAQPSVAYATAAGSYKQKIGIQKWIGLYNRGFEAWTEFRRLDYPQLEAPEQSRFDAVPLRFTYPVIEQNLNNSGYSAAASAIGGDELDTPIFWDVN</sequence>
<evidence type="ECO:0000313" key="1">
    <source>
        <dbReference type="EMBL" id="RXG12625.1"/>
    </source>
</evidence>
<dbReference type="InterPro" id="IPR011990">
    <property type="entry name" value="TPR-like_helical_dom_sf"/>
</dbReference>
<dbReference type="Proteomes" id="UP000289821">
    <property type="component" value="Unassembled WGS sequence"/>
</dbReference>
<organism evidence="1 2">
    <name type="scientific">Leeuwenhoekiella aestuarii</name>
    <dbReference type="NCBI Taxonomy" id="2249426"/>
    <lineage>
        <taxon>Bacteria</taxon>
        <taxon>Pseudomonadati</taxon>
        <taxon>Bacteroidota</taxon>
        <taxon>Flavobacteriia</taxon>
        <taxon>Flavobacteriales</taxon>
        <taxon>Flavobacteriaceae</taxon>
        <taxon>Leeuwenhoekiella</taxon>
    </lineage>
</organism>
<proteinExistence type="predicted"/>
<keyword evidence="2" id="KW-1185">Reference proteome</keyword>
<evidence type="ECO:0000313" key="2">
    <source>
        <dbReference type="Proteomes" id="UP000289821"/>
    </source>
</evidence>
<protein>
    <submittedName>
        <fullName evidence="1">SusD-like starch-binding protein associating with outer membrane</fullName>
    </submittedName>
</protein>
<dbReference type="SUPFAM" id="SSF48452">
    <property type="entry name" value="TPR-like"/>
    <property type="match status" value="1"/>
</dbReference>
<gene>
    <name evidence="1" type="ORF">DSM04_106106</name>
</gene>
<dbReference type="Gene3D" id="1.25.40.390">
    <property type="match status" value="1"/>
</dbReference>
<dbReference type="Pfam" id="PF12771">
    <property type="entry name" value="SusD-like_2"/>
    <property type="match status" value="1"/>
</dbReference>
<reference evidence="1 2" key="1">
    <citation type="submission" date="2018-07" db="EMBL/GenBank/DDBJ databases">
        <title>Leeuwenhoekiella genomics.</title>
        <authorList>
            <person name="Tahon G."/>
            <person name="Willems A."/>
        </authorList>
    </citation>
    <scope>NUCLEOTIDE SEQUENCE [LARGE SCALE GENOMIC DNA]</scope>
    <source>
        <strain evidence="1 2">R-50232</strain>
    </source>
</reference>
<dbReference type="InterPro" id="IPR041662">
    <property type="entry name" value="SusD-like_2"/>
</dbReference>
<dbReference type="AlphaFoldDB" id="A0A4Q0NQ76"/>
<dbReference type="EMBL" id="QOVI01000006">
    <property type="protein sequence ID" value="RXG12625.1"/>
    <property type="molecule type" value="Genomic_DNA"/>
</dbReference>